<name>A0ABW8PKV4_9FLAO</name>
<dbReference type="EMBL" id="JAZHOJ010000043">
    <property type="protein sequence ID" value="MFK7004780.1"/>
    <property type="molecule type" value="Genomic_DNA"/>
</dbReference>
<gene>
    <name evidence="1" type="ORF">V3467_13120</name>
</gene>
<sequence length="64" mass="7012">MKKILLLTGLLAITSSCTYEEVMAFINGQPNNLTEAEKQNVRKAQESGLTLEDKDKGGIIIPPH</sequence>
<evidence type="ECO:0000313" key="1">
    <source>
        <dbReference type="EMBL" id="MFK7004780.1"/>
    </source>
</evidence>
<dbReference type="RefSeq" id="WP_088467058.1">
    <property type="nucleotide sequence ID" value="NZ_JAZHOJ010000043.1"/>
</dbReference>
<organism evidence="1 2">
    <name type="scientific">Flavobacterium covae</name>
    <dbReference type="NCBI Taxonomy" id="2906076"/>
    <lineage>
        <taxon>Bacteria</taxon>
        <taxon>Pseudomonadati</taxon>
        <taxon>Bacteroidota</taxon>
        <taxon>Flavobacteriia</taxon>
        <taxon>Flavobacteriales</taxon>
        <taxon>Flavobacteriaceae</taxon>
        <taxon>Flavobacterium</taxon>
    </lineage>
</organism>
<keyword evidence="2" id="KW-1185">Reference proteome</keyword>
<evidence type="ECO:0000313" key="2">
    <source>
        <dbReference type="Proteomes" id="UP001621713"/>
    </source>
</evidence>
<reference evidence="1 2" key="1">
    <citation type="submission" date="2024-02" db="EMBL/GenBank/DDBJ databases">
        <title>Comparative Genomic Analysis of Flavobacterium Species Causing Columnaris Disease of Freshwater Fish in Thailand: Insights into Virulence and Resistance Mechanisms.</title>
        <authorList>
            <person name="Nguyen D."/>
            <person name="Chokmangmeepisarn P."/>
            <person name="Khianchaikhan K."/>
            <person name="Morishita M."/>
            <person name="Bunnoy A."/>
            <person name="Rodkhum C."/>
        </authorList>
    </citation>
    <scope>NUCLEOTIDE SEQUENCE [LARGE SCALE GENOMIC DNA]</scope>
    <source>
        <strain evidence="1 2">PCBSB2203</strain>
    </source>
</reference>
<dbReference type="PROSITE" id="PS51257">
    <property type="entry name" value="PROKAR_LIPOPROTEIN"/>
    <property type="match status" value="1"/>
</dbReference>
<dbReference type="Proteomes" id="UP001621713">
    <property type="component" value="Unassembled WGS sequence"/>
</dbReference>
<proteinExistence type="predicted"/>
<evidence type="ECO:0008006" key="3">
    <source>
        <dbReference type="Google" id="ProtNLM"/>
    </source>
</evidence>
<protein>
    <recommendedName>
        <fullName evidence="3">Lipoprotein</fullName>
    </recommendedName>
</protein>
<accession>A0ABW8PKV4</accession>
<comment type="caution">
    <text evidence="1">The sequence shown here is derived from an EMBL/GenBank/DDBJ whole genome shotgun (WGS) entry which is preliminary data.</text>
</comment>